<gene>
    <name evidence="2" type="ORF">E2C01_096938</name>
</gene>
<accession>A0A5B7JWY4</accession>
<name>A0A5B7JWY4_PORTR</name>
<evidence type="ECO:0000256" key="1">
    <source>
        <dbReference type="SAM" id="MobiDB-lite"/>
    </source>
</evidence>
<dbReference type="AlphaFoldDB" id="A0A5B7JWY4"/>
<feature type="region of interest" description="Disordered" evidence="1">
    <location>
        <begin position="1"/>
        <end position="39"/>
    </location>
</feature>
<dbReference type="Proteomes" id="UP000324222">
    <property type="component" value="Unassembled WGS sequence"/>
</dbReference>
<proteinExistence type="predicted"/>
<protein>
    <submittedName>
        <fullName evidence="2">Uncharacterized protein</fullName>
    </submittedName>
</protein>
<organism evidence="2 3">
    <name type="scientific">Portunus trituberculatus</name>
    <name type="common">Swimming crab</name>
    <name type="synonym">Neptunus trituberculatus</name>
    <dbReference type="NCBI Taxonomy" id="210409"/>
    <lineage>
        <taxon>Eukaryota</taxon>
        <taxon>Metazoa</taxon>
        <taxon>Ecdysozoa</taxon>
        <taxon>Arthropoda</taxon>
        <taxon>Crustacea</taxon>
        <taxon>Multicrustacea</taxon>
        <taxon>Malacostraca</taxon>
        <taxon>Eumalacostraca</taxon>
        <taxon>Eucarida</taxon>
        <taxon>Decapoda</taxon>
        <taxon>Pleocyemata</taxon>
        <taxon>Brachyura</taxon>
        <taxon>Eubrachyura</taxon>
        <taxon>Portunoidea</taxon>
        <taxon>Portunidae</taxon>
        <taxon>Portuninae</taxon>
        <taxon>Portunus</taxon>
    </lineage>
</organism>
<reference evidence="2 3" key="1">
    <citation type="submission" date="2019-05" db="EMBL/GenBank/DDBJ databases">
        <title>Another draft genome of Portunus trituberculatus and its Hox gene families provides insights of decapod evolution.</title>
        <authorList>
            <person name="Jeong J.-H."/>
            <person name="Song I."/>
            <person name="Kim S."/>
            <person name="Choi T."/>
            <person name="Kim D."/>
            <person name="Ryu S."/>
            <person name="Kim W."/>
        </authorList>
    </citation>
    <scope>NUCLEOTIDE SEQUENCE [LARGE SCALE GENOMIC DNA]</scope>
    <source>
        <tissue evidence="2">Muscle</tissue>
    </source>
</reference>
<evidence type="ECO:0000313" key="3">
    <source>
        <dbReference type="Proteomes" id="UP000324222"/>
    </source>
</evidence>
<dbReference type="EMBL" id="VSRR010127045">
    <property type="protein sequence ID" value="MPD01411.1"/>
    <property type="molecule type" value="Genomic_DNA"/>
</dbReference>
<comment type="caution">
    <text evidence="2">The sequence shown here is derived from an EMBL/GenBank/DDBJ whole genome shotgun (WGS) entry which is preliminary data.</text>
</comment>
<evidence type="ECO:0000313" key="2">
    <source>
        <dbReference type="EMBL" id="MPD01411.1"/>
    </source>
</evidence>
<keyword evidence="3" id="KW-1185">Reference proteome</keyword>
<sequence>MEIAAERRKSMMRGCGKEAQTLTNDGERDQLLSSNLRIK</sequence>